<protein>
    <recommendedName>
        <fullName evidence="2">Conserved oligomeric Golgi complex subunit 5 helical domain-containing protein</fullName>
    </recommendedName>
</protein>
<evidence type="ECO:0000313" key="4">
    <source>
        <dbReference type="Proteomes" id="UP001194468"/>
    </source>
</evidence>
<dbReference type="InterPro" id="IPR048485">
    <property type="entry name" value="COG5_helical"/>
</dbReference>
<dbReference type="GO" id="GO:0006891">
    <property type="term" value="P:intra-Golgi vesicle-mediated transport"/>
    <property type="evidence" value="ECO:0007669"/>
    <property type="project" value="InterPro"/>
</dbReference>
<dbReference type="Pfam" id="PF20649">
    <property type="entry name" value="COG5_C"/>
    <property type="match status" value="1"/>
</dbReference>
<organism evidence="3 4">
    <name type="scientific">Boletus edulis BED1</name>
    <dbReference type="NCBI Taxonomy" id="1328754"/>
    <lineage>
        <taxon>Eukaryota</taxon>
        <taxon>Fungi</taxon>
        <taxon>Dikarya</taxon>
        <taxon>Basidiomycota</taxon>
        <taxon>Agaricomycotina</taxon>
        <taxon>Agaricomycetes</taxon>
        <taxon>Agaricomycetidae</taxon>
        <taxon>Boletales</taxon>
        <taxon>Boletineae</taxon>
        <taxon>Boletaceae</taxon>
        <taxon>Boletoideae</taxon>
        <taxon>Boletus</taxon>
    </lineage>
</organism>
<dbReference type="PANTHER" id="PTHR13228">
    <property type="entry name" value="CONSERVED OLIGOMERIC GOLGI COMPLEX COMPONENT 5"/>
    <property type="match status" value="1"/>
</dbReference>
<sequence length="495" mass="54558">MSLDQSLLASSLQTAYNLRTLPTLVAGLVRDLSEAVEERIRNTFDLSRISKGIVANGGWVVWTCRLFLSQVHTLEKVLNLKKGSLSGISFLDEALKVCVIFLIIVGADYTNIFWTSLGKSLDKHARDAAKGSGFLHQTLGAGYPKLLRLFHEFFASIAVHTNTVYTQSYQSPETILLLRALSTFEALHVSRSPTRMNEAAAHAFSGGSRALPGANEGNNIVRTVTNELDDLIPCWADGLIVFDRSAVSLLGPMATPQQLLNGQVATCLYCCWTKLDKLMEEHTESVSTTIGPSIIKMRSRYDQIVDPLLSAIKKELAGIVARLHRLDLRKTNDPKSDISGTSLYMKDLVDKLNFVKTGLLSNFAPEIGTRYRQLCAIRIFVLHASLAKPFGESGKLQLTTDMAELEFSLNAFLADRSQTILWALDVYSPCTRSSLLFLENAHLASPGHHCHSHTRFMGGKKPSTSVGSTSTRQRRPCRSSMGVSRIGKREAWAQG</sequence>
<reference evidence="3" key="1">
    <citation type="submission" date="2019-10" db="EMBL/GenBank/DDBJ databases">
        <authorList>
            <consortium name="DOE Joint Genome Institute"/>
            <person name="Kuo A."/>
            <person name="Miyauchi S."/>
            <person name="Kiss E."/>
            <person name="Drula E."/>
            <person name="Kohler A."/>
            <person name="Sanchez-Garcia M."/>
            <person name="Andreopoulos B."/>
            <person name="Barry K.W."/>
            <person name="Bonito G."/>
            <person name="Buee M."/>
            <person name="Carver A."/>
            <person name="Chen C."/>
            <person name="Cichocki N."/>
            <person name="Clum A."/>
            <person name="Culley D."/>
            <person name="Crous P.W."/>
            <person name="Fauchery L."/>
            <person name="Girlanda M."/>
            <person name="Hayes R."/>
            <person name="Keri Z."/>
            <person name="LaButti K."/>
            <person name="Lipzen A."/>
            <person name="Lombard V."/>
            <person name="Magnuson J."/>
            <person name="Maillard F."/>
            <person name="Morin E."/>
            <person name="Murat C."/>
            <person name="Nolan M."/>
            <person name="Ohm R."/>
            <person name="Pangilinan J."/>
            <person name="Pereira M."/>
            <person name="Perotto S."/>
            <person name="Peter M."/>
            <person name="Riley R."/>
            <person name="Sitrit Y."/>
            <person name="Stielow B."/>
            <person name="Szollosi G."/>
            <person name="Zifcakova L."/>
            <person name="Stursova M."/>
            <person name="Spatafora J.W."/>
            <person name="Tedersoo L."/>
            <person name="Vaario L.-M."/>
            <person name="Yamada A."/>
            <person name="Yan M."/>
            <person name="Wang P."/>
            <person name="Xu J."/>
            <person name="Bruns T."/>
            <person name="Baldrian P."/>
            <person name="Vilgalys R."/>
            <person name="Henrissat B."/>
            <person name="Grigoriev I.V."/>
            <person name="Hibbett D."/>
            <person name="Nagy L.G."/>
            <person name="Martin F.M."/>
        </authorList>
    </citation>
    <scope>NUCLEOTIDE SEQUENCE</scope>
    <source>
        <strain evidence="3">BED1</strain>
    </source>
</reference>
<evidence type="ECO:0000256" key="1">
    <source>
        <dbReference type="SAM" id="MobiDB-lite"/>
    </source>
</evidence>
<accession>A0AAD4GGQ4</accession>
<name>A0AAD4GGQ4_BOLED</name>
<proteinExistence type="predicted"/>
<dbReference type="Proteomes" id="UP001194468">
    <property type="component" value="Unassembled WGS sequence"/>
</dbReference>
<feature type="domain" description="Conserved oligomeric Golgi complex subunit 5 helical" evidence="2">
    <location>
        <begin position="2"/>
        <end position="154"/>
    </location>
</feature>
<dbReference type="InterPro" id="IPR019465">
    <property type="entry name" value="Cog5"/>
</dbReference>
<feature type="region of interest" description="Disordered" evidence="1">
    <location>
        <begin position="452"/>
        <end position="495"/>
    </location>
</feature>
<dbReference type="GO" id="GO:0017119">
    <property type="term" value="C:Golgi transport complex"/>
    <property type="evidence" value="ECO:0007669"/>
    <property type="project" value="InterPro"/>
</dbReference>
<dbReference type="PANTHER" id="PTHR13228:SF3">
    <property type="entry name" value="CONSERVED OLIGOMERIC GOLGI COMPLEX SUBUNIT 5"/>
    <property type="match status" value="1"/>
</dbReference>
<dbReference type="AlphaFoldDB" id="A0AAD4GGQ4"/>
<dbReference type="EMBL" id="WHUW01000010">
    <property type="protein sequence ID" value="KAF8441587.1"/>
    <property type="molecule type" value="Genomic_DNA"/>
</dbReference>
<evidence type="ECO:0000313" key="3">
    <source>
        <dbReference type="EMBL" id="KAF8441587.1"/>
    </source>
</evidence>
<keyword evidence="4" id="KW-1185">Reference proteome</keyword>
<reference evidence="3" key="2">
    <citation type="journal article" date="2020" name="Nat. Commun.">
        <title>Large-scale genome sequencing of mycorrhizal fungi provides insights into the early evolution of symbiotic traits.</title>
        <authorList>
            <person name="Miyauchi S."/>
            <person name="Kiss E."/>
            <person name="Kuo A."/>
            <person name="Drula E."/>
            <person name="Kohler A."/>
            <person name="Sanchez-Garcia M."/>
            <person name="Morin E."/>
            <person name="Andreopoulos B."/>
            <person name="Barry K.W."/>
            <person name="Bonito G."/>
            <person name="Buee M."/>
            <person name="Carver A."/>
            <person name="Chen C."/>
            <person name="Cichocki N."/>
            <person name="Clum A."/>
            <person name="Culley D."/>
            <person name="Crous P.W."/>
            <person name="Fauchery L."/>
            <person name="Girlanda M."/>
            <person name="Hayes R.D."/>
            <person name="Keri Z."/>
            <person name="LaButti K."/>
            <person name="Lipzen A."/>
            <person name="Lombard V."/>
            <person name="Magnuson J."/>
            <person name="Maillard F."/>
            <person name="Murat C."/>
            <person name="Nolan M."/>
            <person name="Ohm R.A."/>
            <person name="Pangilinan J."/>
            <person name="Pereira M.F."/>
            <person name="Perotto S."/>
            <person name="Peter M."/>
            <person name="Pfister S."/>
            <person name="Riley R."/>
            <person name="Sitrit Y."/>
            <person name="Stielow J.B."/>
            <person name="Szollosi G."/>
            <person name="Zifcakova L."/>
            <person name="Stursova M."/>
            <person name="Spatafora J.W."/>
            <person name="Tedersoo L."/>
            <person name="Vaario L.M."/>
            <person name="Yamada A."/>
            <person name="Yan M."/>
            <person name="Wang P."/>
            <person name="Xu J."/>
            <person name="Bruns T."/>
            <person name="Baldrian P."/>
            <person name="Vilgalys R."/>
            <person name="Dunand C."/>
            <person name="Henrissat B."/>
            <person name="Grigoriev I.V."/>
            <person name="Hibbett D."/>
            <person name="Nagy L.G."/>
            <person name="Martin F.M."/>
        </authorList>
    </citation>
    <scope>NUCLEOTIDE SEQUENCE</scope>
    <source>
        <strain evidence="3">BED1</strain>
    </source>
</reference>
<evidence type="ECO:0000259" key="2">
    <source>
        <dbReference type="Pfam" id="PF20649"/>
    </source>
</evidence>
<gene>
    <name evidence="3" type="ORF">L210DRAFT_3644853</name>
</gene>
<comment type="caution">
    <text evidence="3">The sequence shown here is derived from an EMBL/GenBank/DDBJ whole genome shotgun (WGS) entry which is preliminary data.</text>
</comment>
<feature type="compositionally biased region" description="Polar residues" evidence="1">
    <location>
        <begin position="462"/>
        <end position="471"/>
    </location>
</feature>